<dbReference type="Proteomes" id="UP000199520">
    <property type="component" value="Unassembled WGS sequence"/>
</dbReference>
<dbReference type="EMBL" id="FOTS01000081">
    <property type="protein sequence ID" value="SFM34192.1"/>
    <property type="molecule type" value="Genomic_DNA"/>
</dbReference>
<protein>
    <submittedName>
        <fullName evidence="1">Uncharacterized protein</fullName>
    </submittedName>
</protein>
<dbReference type="AlphaFoldDB" id="A0A1I4Q2A0"/>
<dbReference type="RefSeq" id="WP_139214848.1">
    <property type="nucleotide sequence ID" value="NZ_FOTS01000081.1"/>
</dbReference>
<proteinExistence type="predicted"/>
<dbReference type="OrthoDB" id="7597336at2"/>
<evidence type="ECO:0000313" key="2">
    <source>
        <dbReference type="Proteomes" id="UP000199520"/>
    </source>
</evidence>
<dbReference type="Gene3D" id="2.30.30.350">
    <property type="entry name" value="mobile metagenome of vibrio cholerae. Integron cassette protein vch_cass4"/>
    <property type="match status" value="1"/>
</dbReference>
<accession>A0A1I4Q2A0</accession>
<reference evidence="2" key="1">
    <citation type="submission" date="2016-10" db="EMBL/GenBank/DDBJ databases">
        <authorList>
            <person name="Varghese N."/>
            <person name="Submissions S."/>
        </authorList>
    </citation>
    <scope>NUCLEOTIDE SEQUENCE [LARGE SCALE GENOMIC DNA]</scope>
    <source>
        <strain evidence="2">DSM 13327</strain>
    </source>
</reference>
<evidence type="ECO:0000313" key="1">
    <source>
        <dbReference type="EMBL" id="SFM34192.1"/>
    </source>
</evidence>
<name>A0A1I4Q2A0_9FIRM</name>
<gene>
    <name evidence="1" type="ORF">SAMN04490355_10818</name>
</gene>
<sequence>MTGPKKLGFWSNLKAANIGTQRGFLNMGHKYRVIKDFIDYDGTTHKIGEL</sequence>
<organism evidence="1 2">
    <name type="scientific">Pelosinus propionicus DSM 13327</name>
    <dbReference type="NCBI Taxonomy" id="1123291"/>
    <lineage>
        <taxon>Bacteria</taxon>
        <taxon>Bacillati</taxon>
        <taxon>Bacillota</taxon>
        <taxon>Negativicutes</taxon>
        <taxon>Selenomonadales</taxon>
        <taxon>Sporomusaceae</taxon>
        <taxon>Pelosinus</taxon>
    </lineage>
</organism>
<keyword evidence="2" id="KW-1185">Reference proteome</keyword>